<evidence type="ECO:0000256" key="1">
    <source>
        <dbReference type="SAM" id="SignalP"/>
    </source>
</evidence>
<gene>
    <name evidence="2" type="ORF">AB4Y39_23625</name>
</gene>
<dbReference type="EMBL" id="CP162607">
    <property type="protein sequence ID" value="XDK36658.1"/>
    <property type="molecule type" value="Genomic_DNA"/>
</dbReference>
<sequence length="138" mass="15038">MRLTVVALTMMLCLTGCVGATVALPYKQTYPSQADQPLRLNASPPVIRKTQKSDVTRQWCGITVWALIVPIPLQLPVCESYSEVAYGADANGEQVILFNTKQRIRPTLYACGPIMILGSIASRYEGNAFCGSLPWSDG</sequence>
<evidence type="ECO:0008006" key="3">
    <source>
        <dbReference type="Google" id="ProtNLM"/>
    </source>
</evidence>
<name>A0AB39I3X7_9PSED</name>
<protein>
    <recommendedName>
        <fullName evidence="3">Lipoprotein</fullName>
    </recommendedName>
</protein>
<proteinExistence type="predicted"/>
<accession>A0AB39I3X7</accession>
<organism evidence="2">
    <name type="scientific">Pseudomonas sp. Hg7Tf</name>
    <dbReference type="NCBI Taxonomy" id="3236988"/>
    <lineage>
        <taxon>Bacteria</taxon>
        <taxon>Pseudomonadati</taxon>
        <taxon>Pseudomonadota</taxon>
        <taxon>Gammaproteobacteria</taxon>
        <taxon>Pseudomonadales</taxon>
        <taxon>Pseudomonadaceae</taxon>
        <taxon>Pseudomonas</taxon>
    </lineage>
</organism>
<dbReference type="AlphaFoldDB" id="A0AB39I3X7"/>
<dbReference type="RefSeq" id="WP_101293394.1">
    <property type="nucleotide sequence ID" value="NZ_CP162607.1"/>
</dbReference>
<feature type="signal peptide" evidence="1">
    <location>
        <begin position="1"/>
        <end position="20"/>
    </location>
</feature>
<reference evidence="2" key="1">
    <citation type="submission" date="2024-07" db="EMBL/GenBank/DDBJ databases">
        <title>Identification and characteristics of a novel species of coltsfoot's symbiotic bacteria.</title>
        <authorList>
            <person name="Juszczyk A."/>
            <person name="Jasielczuk I."/>
            <person name="Gurgul A."/>
            <person name="Rogala M."/>
            <person name="Kowalczyk A."/>
            <person name="Szmatola T."/>
            <person name="Kosecka-Strojek M."/>
            <person name="Arent Z."/>
            <person name="Latowski D."/>
        </authorList>
    </citation>
    <scope>NUCLEOTIDE SEQUENCE</scope>
    <source>
        <strain evidence="2">Hg7Tf</strain>
    </source>
</reference>
<evidence type="ECO:0000313" key="2">
    <source>
        <dbReference type="EMBL" id="XDK36658.1"/>
    </source>
</evidence>
<keyword evidence="1" id="KW-0732">Signal</keyword>
<feature type="chain" id="PRO_5044215874" description="Lipoprotein" evidence="1">
    <location>
        <begin position="21"/>
        <end position="138"/>
    </location>
</feature>